<dbReference type="SMART" id="SM00062">
    <property type="entry name" value="PBPb"/>
    <property type="match status" value="1"/>
</dbReference>
<accession>U7D5U0</accession>
<keyword evidence="3" id="KW-1185">Reference proteome</keyword>
<organism evidence="2 3">
    <name type="scientific">Chitinivibrio alkaliphilus ACht1</name>
    <dbReference type="NCBI Taxonomy" id="1313304"/>
    <lineage>
        <taxon>Bacteria</taxon>
        <taxon>Pseudomonadati</taxon>
        <taxon>Fibrobacterota</taxon>
        <taxon>Chitinivibrionia</taxon>
        <taxon>Chitinivibrionales</taxon>
        <taxon>Chitinivibrionaceae</taxon>
        <taxon>Chitinivibrio</taxon>
    </lineage>
</organism>
<dbReference type="EMBL" id="ASJR01000026">
    <property type="protein sequence ID" value="ERP30926.1"/>
    <property type="molecule type" value="Genomic_DNA"/>
</dbReference>
<gene>
    <name evidence="2" type="ORF">CALK_2240</name>
</gene>
<dbReference type="SUPFAM" id="SSF53850">
    <property type="entry name" value="Periplasmic binding protein-like II"/>
    <property type="match status" value="1"/>
</dbReference>
<dbReference type="Gene3D" id="3.40.190.10">
    <property type="entry name" value="Periplasmic binding protein-like II"/>
    <property type="match status" value="2"/>
</dbReference>
<dbReference type="Proteomes" id="UP000017148">
    <property type="component" value="Unassembled WGS sequence"/>
</dbReference>
<evidence type="ECO:0000313" key="2">
    <source>
        <dbReference type="EMBL" id="ERP30926.1"/>
    </source>
</evidence>
<evidence type="ECO:0000313" key="3">
    <source>
        <dbReference type="Proteomes" id="UP000017148"/>
    </source>
</evidence>
<dbReference type="InterPro" id="IPR001638">
    <property type="entry name" value="Solute-binding_3/MltF_N"/>
</dbReference>
<sequence>MYLHRIRSVMIYFIVLTTVWGRDTLTVGVQDFHCYLPYSAYDGMIFSGFERELLDLFATKKGYYFHYTAYPIKRLDRAFVAGNIDIRIPDNPYWAPEIKSEEQVLYSAPLVSYIDGVVVQQGRDTISLNSLDTLGVVRGFTPKPYLPSLSEETIYIHENSDISGLLKQVAQGRIDGAYINVAVAYHHMKQWDPEDRLVFAQNLPFVHSTRHLSTIHTPQIIDKFNTFLEENASAIELLKEKYRVEEIFKRKNVRN</sequence>
<proteinExistence type="predicted"/>
<name>U7D5U0_9BACT</name>
<reference evidence="2 3" key="1">
    <citation type="journal article" date="2013" name="Environ. Microbiol.">
        <title>Genome analysis of Chitinivibrio alkaliphilus gen. nov., sp. nov., a novel extremely haloalkaliphilic anaerobic chitinolytic bacterium from the candidate phylum Termite Group 3.</title>
        <authorList>
            <person name="Sorokin D.Y."/>
            <person name="Gumerov V.M."/>
            <person name="Rakitin A.L."/>
            <person name="Beletsky A.V."/>
            <person name="Damste J.S."/>
            <person name="Muyzer G."/>
            <person name="Mardanov A.V."/>
            <person name="Ravin N.V."/>
        </authorList>
    </citation>
    <scope>NUCLEOTIDE SEQUENCE [LARGE SCALE GENOMIC DNA]</scope>
    <source>
        <strain evidence="2 3">ACht1</strain>
    </source>
</reference>
<dbReference type="RefSeq" id="WP_022637609.1">
    <property type="nucleotide sequence ID" value="NZ_ASJR01000026.1"/>
</dbReference>
<dbReference type="STRING" id="1313304.CALK_2240"/>
<comment type="caution">
    <text evidence="2">The sequence shown here is derived from an EMBL/GenBank/DDBJ whole genome shotgun (WGS) entry which is preliminary data.</text>
</comment>
<dbReference type="OrthoDB" id="5416480at2"/>
<evidence type="ECO:0000259" key="1">
    <source>
        <dbReference type="SMART" id="SM00062"/>
    </source>
</evidence>
<feature type="domain" description="Solute-binding protein family 3/N-terminal" evidence="1">
    <location>
        <begin position="24"/>
        <end position="246"/>
    </location>
</feature>
<dbReference type="eggNOG" id="COG0834">
    <property type="taxonomic scope" value="Bacteria"/>
</dbReference>
<protein>
    <submittedName>
        <fullName evidence="2">Periplasmic binding protein</fullName>
    </submittedName>
</protein>
<dbReference type="AlphaFoldDB" id="U7D5U0"/>